<accession>A0A916SRX4</accession>
<proteinExistence type="predicted"/>
<keyword evidence="2" id="KW-1185">Reference proteome</keyword>
<reference evidence="1" key="1">
    <citation type="journal article" date="2014" name="Int. J. Syst. Evol. Microbiol.">
        <title>Complete genome sequence of Corynebacterium casei LMG S-19264T (=DSM 44701T), isolated from a smear-ripened cheese.</title>
        <authorList>
            <consortium name="US DOE Joint Genome Institute (JGI-PGF)"/>
            <person name="Walter F."/>
            <person name="Albersmeier A."/>
            <person name="Kalinowski J."/>
            <person name="Ruckert C."/>
        </authorList>
    </citation>
    <scope>NUCLEOTIDE SEQUENCE</scope>
    <source>
        <strain evidence="1">CGMCC 1.12813</strain>
    </source>
</reference>
<dbReference type="Proteomes" id="UP000606922">
    <property type="component" value="Unassembled WGS sequence"/>
</dbReference>
<evidence type="ECO:0000313" key="1">
    <source>
        <dbReference type="EMBL" id="GGB13438.1"/>
    </source>
</evidence>
<name>A0A916SRX4_9MICO</name>
<sequence>MVDLSASAIEQMAPLVRYLDLLKVVQRVTDLVITPEPNAVRIDFNTNLPTSPIVEIFRFSQFGDGTLNFDKKNFLNFGWDFLLGQPMSEHHARIAKLPQATECMYRLTVAGGDTPSPLIVTGRFRTGVRHATMTVRDIRMWNDGDGGLGASGEFDFLYALYTADDDRGPQRTMHRSISAGELVDLPFGKNPAIALPHAGDYLSTYVAGREQDSDIWDPFFAELEAPIYLPAEPDPYENGDEAFADAMQTHTLPTANGEYRLPVHMDSGAHSVHYETTGWLTVNVTNPPALRPVLLGAERKKAALLPGRVSAALATAGGGKTAFALSAVGTLYTRPARPRRRDRGWDEFVGISADAAAVIPVPDDRFIVLTLSGGVLAETIYQAPDLTTDGTQNILAAGLGSDLRVAVTASGMAVIATPDAEGDARLICFDTTDTQSRETTLDLGGRFTGPLAVAVVDDGSAWVVGVTTDGRAEGVRVPLRDTTGYEPAWIPLGDEQVNLVFLSEPDEGEPSELLALTPDRRVLRLPLGETGLGSRWTHLGSLEDFPLTLQPADEPEMAPTTVDRAAS</sequence>
<dbReference type="RefSeq" id="WP_188511554.1">
    <property type="nucleotide sequence ID" value="NZ_BMGB01000002.1"/>
</dbReference>
<dbReference type="AlphaFoldDB" id="A0A916SRX4"/>
<reference evidence="1" key="2">
    <citation type="submission" date="2020-09" db="EMBL/GenBank/DDBJ databases">
        <authorList>
            <person name="Sun Q."/>
            <person name="Zhou Y."/>
        </authorList>
    </citation>
    <scope>NUCLEOTIDE SEQUENCE</scope>
    <source>
        <strain evidence="1">CGMCC 1.12813</strain>
    </source>
</reference>
<gene>
    <name evidence="1" type="ORF">GCM10010979_29820</name>
</gene>
<comment type="caution">
    <text evidence="1">The sequence shown here is derived from an EMBL/GenBank/DDBJ whole genome shotgun (WGS) entry which is preliminary data.</text>
</comment>
<dbReference type="SUPFAM" id="SSF89372">
    <property type="entry name" value="Fucose-specific lectin"/>
    <property type="match status" value="1"/>
</dbReference>
<protein>
    <submittedName>
        <fullName evidence="1">Uncharacterized protein</fullName>
    </submittedName>
</protein>
<organism evidence="1 2">
    <name type="scientific">Conyzicola nivalis</name>
    <dbReference type="NCBI Taxonomy" id="1477021"/>
    <lineage>
        <taxon>Bacteria</taxon>
        <taxon>Bacillati</taxon>
        <taxon>Actinomycetota</taxon>
        <taxon>Actinomycetes</taxon>
        <taxon>Micrococcales</taxon>
        <taxon>Microbacteriaceae</taxon>
        <taxon>Conyzicola</taxon>
    </lineage>
</organism>
<dbReference type="EMBL" id="BMGB01000002">
    <property type="protein sequence ID" value="GGB13438.1"/>
    <property type="molecule type" value="Genomic_DNA"/>
</dbReference>
<evidence type="ECO:0000313" key="2">
    <source>
        <dbReference type="Proteomes" id="UP000606922"/>
    </source>
</evidence>